<evidence type="ECO:0000259" key="1">
    <source>
        <dbReference type="Pfam" id="PF01425"/>
    </source>
</evidence>
<dbReference type="Pfam" id="PF01425">
    <property type="entry name" value="Amidase"/>
    <property type="match status" value="2"/>
</dbReference>
<name>A0A9P9EHV3_9PLEO</name>
<dbReference type="EMBL" id="JAGMWT010000001">
    <property type="protein sequence ID" value="KAH7137923.1"/>
    <property type="molecule type" value="Genomic_DNA"/>
</dbReference>
<dbReference type="PANTHER" id="PTHR11895">
    <property type="entry name" value="TRANSAMIDASE"/>
    <property type="match status" value="1"/>
</dbReference>
<dbReference type="InterPro" id="IPR000120">
    <property type="entry name" value="Amidase"/>
</dbReference>
<dbReference type="Gene3D" id="3.90.1300.10">
    <property type="entry name" value="Amidase signature (AS) domain"/>
    <property type="match status" value="1"/>
</dbReference>
<evidence type="ECO:0000313" key="3">
    <source>
        <dbReference type="Proteomes" id="UP000700596"/>
    </source>
</evidence>
<feature type="domain" description="Amidase" evidence="1">
    <location>
        <begin position="101"/>
        <end position="206"/>
    </location>
</feature>
<dbReference type="InterPro" id="IPR023631">
    <property type="entry name" value="Amidase_dom"/>
</dbReference>
<gene>
    <name evidence="2" type="ORF">B0J11DRAFT_93</name>
</gene>
<dbReference type="SUPFAM" id="SSF75304">
    <property type="entry name" value="Amidase signature (AS) enzymes"/>
    <property type="match status" value="1"/>
</dbReference>
<feature type="domain" description="Amidase" evidence="1">
    <location>
        <begin position="226"/>
        <end position="557"/>
    </location>
</feature>
<keyword evidence="3" id="KW-1185">Reference proteome</keyword>
<protein>
    <submittedName>
        <fullName evidence="2">Amidase signature domain-containing protein</fullName>
    </submittedName>
</protein>
<dbReference type="AlphaFoldDB" id="A0A9P9EHV3"/>
<proteinExistence type="predicted"/>
<sequence length="579" mass="62072">MSVVFLSTGPPTVPPGTLQALAETYNILIPPRDLPSYLHLLNGLHASATLLSSFPSYTDPRLLPEPTTLPRTCTKKGGIAETNPLNAWSHYTTISFPSPVTQTLAGKTAAVKDNVAIAGIPLTGGTFPELLTGTSEYPIPDIDAVVVQRILAAGAILKGSANCEHFSMSPLSYTSATGPVHNPWVHGYTTGGSSSGCGAVVGASQVRAWRARHKLSPLSDEVLGEGVDMAIGGDQGGSIRIPAAYAGVYGLKPTHGLVPYTGILGLVPMIDHAGPMTMSLEDNMVLLGVLAGWDGIDPRSTPETPLRGNVVNYKRMVEKWIEEKKQIREWTAKNAGKGLRVGVIKESLEVLGLTKEVKRVFGEAVEQFKAVGADVQEISIPMHTLGPSIWTLATRPFIPTHGLQNRASPLLHYPMPEVTPPPLDQKTFDALNKHNPAVANMYLNAAFLEQRDDANRLLAKSMTHIQQLRDAYDVVLRDFDVLLTPVNPRVGSKHPTYDMTAGEKMDPAIGAPLNTCAFNVTGHPGLSMPAGWGRLPDGAGRLPVGMQLVAKRFDEQSIYKAATAWEVGGLGLDRWNGQP</sequence>
<dbReference type="OrthoDB" id="1879366at2759"/>
<dbReference type="GO" id="GO:0003824">
    <property type="term" value="F:catalytic activity"/>
    <property type="evidence" value="ECO:0007669"/>
    <property type="project" value="InterPro"/>
</dbReference>
<evidence type="ECO:0000313" key="2">
    <source>
        <dbReference type="EMBL" id="KAH7137923.1"/>
    </source>
</evidence>
<comment type="caution">
    <text evidence="2">The sequence shown here is derived from an EMBL/GenBank/DDBJ whole genome shotgun (WGS) entry which is preliminary data.</text>
</comment>
<dbReference type="InterPro" id="IPR036928">
    <property type="entry name" value="AS_sf"/>
</dbReference>
<reference evidence="2" key="1">
    <citation type="journal article" date="2021" name="Nat. Commun.">
        <title>Genetic determinants of endophytism in the Arabidopsis root mycobiome.</title>
        <authorList>
            <person name="Mesny F."/>
            <person name="Miyauchi S."/>
            <person name="Thiergart T."/>
            <person name="Pickel B."/>
            <person name="Atanasova L."/>
            <person name="Karlsson M."/>
            <person name="Huettel B."/>
            <person name="Barry K.W."/>
            <person name="Haridas S."/>
            <person name="Chen C."/>
            <person name="Bauer D."/>
            <person name="Andreopoulos W."/>
            <person name="Pangilinan J."/>
            <person name="LaButti K."/>
            <person name="Riley R."/>
            <person name="Lipzen A."/>
            <person name="Clum A."/>
            <person name="Drula E."/>
            <person name="Henrissat B."/>
            <person name="Kohler A."/>
            <person name="Grigoriev I.V."/>
            <person name="Martin F.M."/>
            <person name="Hacquard S."/>
        </authorList>
    </citation>
    <scope>NUCLEOTIDE SEQUENCE</scope>
    <source>
        <strain evidence="2">MPI-CAGE-CH-0243</strain>
    </source>
</reference>
<dbReference type="PANTHER" id="PTHR11895:SF171">
    <property type="entry name" value="AMIDASE DOMAIN-CONTAINING PROTEIN"/>
    <property type="match status" value="1"/>
</dbReference>
<dbReference type="Proteomes" id="UP000700596">
    <property type="component" value="Unassembled WGS sequence"/>
</dbReference>
<organism evidence="2 3">
    <name type="scientific">Dendryphion nanum</name>
    <dbReference type="NCBI Taxonomy" id="256645"/>
    <lineage>
        <taxon>Eukaryota</taxon>
        <taxon>Fungi</taxon>
        <taxon>Dikarya</taxon>
        <taxon>Ascomycota</taxon>
        <taxon>Pezizomycotina</taxon>
        <taxon>Dothideomycetes</taxon>
        <taxon>Pleosporomycetidae</taxon>
        <taxon>Pleosporales</taxon>
        <taxon>Torulaceae</taxon>
        <taxon>Dendryphion</taxon>
    </lineage>
</organism>
<accession>A0A9P9EHV3</accession>